<name>A0A017T746_9BACT</name>
<evidence type="ECO:0000313" key="2">
    <source>
        <dbReference type="EMBL" id="EYF04615.1"/>
    </source>
</evidence>
<dbReference type="AlphaFoldDB" id="A0A017T746"/>
<protein>
    <submittedName>
        <fullName evidence="2">Uncharacterized protein</fullName>
    </submittedName>
</protein>
<accession>A0A017T746</accession>
<feature type="region of interest" description="Disordered" evidence="1">
    <location>
        <begin position="1"/>
        <end position="39"/>
    </location>
</feature>
<sequence>MVRFPRRRASGPKRQSALGTAHGSRSGGSAWGQKDPRSSLLREVRKVGPCVRCSSQNAPVSPLTVGAPTRRLQHARQFCTCPARHTQEGTLNDRQPTLSRPHLAALCPQPRAGTRHRV</sequence>
<gene>
    <name evidence="2" type="ORF">CAP_4291</name>
</gene>
<evidence type="ECO:0000256" key="1">
    <source>
        <dbReference type="SAM" id="MobiDB-lite"/>
    </source>
</evidence>
<reference evidence="2 3" key="1">
    <citation type="submission" date="2013-05" db="EMBL/GenBank/DDBJ databases">
        <title>Genome assembly of Chondromyces apiculatus DSM 436.</title>
        <authorList>
            <person name="Sharma G."/>
            <person name="Khatri I."/>
            <person name="Kaur C."/>
            <person name="Mayilraj S."/>
            <person name="Subramanian S."/>
        </authorList>
    </citation>
    <scope>NUCLEOTIDE SEQUENCE [LARGE SCALE GENOMIC DNA]</scope>
    <source>
        <strain evidence="2 3">DSM 436</strain>
    </source>
</reference>
<organism evidence="2 3">
    <name type="scientific">Chondromyces apiculatus DSM 436</name>
    <dbReference type="NCBI Taxonomy" id="1192034"/>
    <lineage>
        <taxon>Bacteria</taxon>
        <taxon>Pseudomonadati</taxon>
        <taxon>Myxococcota</taxon>
        <taxon>Polyangia</taxon>
        <taxon>Polyangiales</taxon>
        <taxon>Polyangiaceae</taxon>
        <taxon>Chondromyces</taxon>
    </lineage>
</organism>
<proteinExistence type="predicted"/>
<feature type="compositionally biased region" description="Basic residues" evidence="1">
    <location>
        <begin position="1"/>
        <end position="11"/>
    </location>
</feature>
<dbReference type="Proteomes" id="UP000019678">
    <property type="component" value="Unassembled WGS sequence"/>
</dbReference>
<keyword evidence="3" id="KW-1185">Reference proteome</keyword>
<dbReference type="EMBL" id="ASRX01000031">
    <property type="protein sequence ID" value="EYF04615.1"/>
    <property type="molecule type" value="Genomic_DNA"/>
</dbReference>
<comment type="caution">
    <text evidence="2">The sequence shown here is derived from an EMBL/GenBank/DDBJ whole genome shotgun (WGS) entry which is preliminary data.</text>
</comment>
<evidence type="ECO:0000313" key="3">
    <source>
        <dbReference type="Proteomes" id="UP000019678"/>
    </source>
</evidence>
<dbReference type="STRING" id="1192034.CAP_4291"/>